<dbReference type="GeneID" id="74530648"/>
<evidence type="ECO:0000313" key="3">
    <source>
        <dbReference type="Proteomes" id="UP001058330"/>
    </source>
</evidence>
<dbReference type="Proteomes" id="UP001058330">
    <property type="component" value="Plasmid pHl5678-1"/>
</dbReference>
<reference evidence="2" key="1">
    <citation type="submission" date="2021-07" db="EMBL/GenBank/DDBJ databases">
        <title>Studies on halocins as antimicrobial molecules from haloarchaea.</title>
        <authorList>
            <person name="Kumar S."/>
            <person name="Khare S.K."/>
        </authorList>
    </citation>
    <scope>NUCLEOTIDE SEQUENCE</scope>
    <source>
        <strain evidence="2">NCIM 5678</strain>
        <plasmid evidence="2">pHl5678-1</plasmid>
    </source>
</reference>
<evidence type="ECO:0000313" key="2">
    <source>
        <dbReference type="EMBL" id="UVE52016.1"/>
    </source>
</evidence>
<sequence>MTEQDESGQKSACSSTNSFKDHGIADATSLVTDTYYRLRAAEQTGFSTDEAFFDRLESAFIWAYLSSADEAGIPDHVQFAIEDARELTRDEFTEMPDADLRTDVLPAFYRRLAGFHCVYRD</sequence>
<protein>
    <submittedName>
        <fullName evidence="2">Uncharacterized protein</fullName>
    </submittedName>
</protein>
<dbReference type="EMBL" id="CP078064">
    <property type="protein sequence ID" value="UVE52016.1"/>
    <property type="molecule type" value="Genomic_DNA"/>
</dbReference>
<feature type="compositionally biased region" description="Polar residues" evidence="1">
    <location>
        <begin position="7"/>
        <end position="18"/>
    </location>
</feature>
<keyword evidence="2" id="KW-0614">Plasmid</keyword>
<gene>
    <name evidence="2" type="ORF">KU306_16985</name>
</gene>
<evidence type="ECO:0000256" key="1">
    <source>
        <dbReference type="SAM" id="MobiDB-lite"/>
    </source>
</evidence>
<accession>A0ABY5RI22</accession>
<dbReference type="RefSeq" id="WP_258303507.1">
    <property type="nucleotide sequence ID" value="NZ_CP078064.1"/>
</dbReference>
<feature type="region of interest" description="Disordered" evidence="1">
    <location>
        <begin position="1"/>
        <end position="21"/>
    </location>
</feature>
<name>A0ABY5RI22_HALLR</name>
<geneLocation type="plasmid" evidence="2 3">
    <name>pHl5678-1</name>
</geneLocation>
<proteinExistence type="predicted"/>
<organism evidence="2 3">
    <name type="scientific">Haloferax larsenii</name>
    <dbReference type="NCBI Taxonomy" id="302484"/>
    <lineage>
        <taxon>Archaea</taxon>
        <taxon>Methanobacteriati</taxon>
        <taxon>Methanobacteriota</taxon>
        <taxon>Stenosarchaea group</taxon>
        <taxon>Halobacteria</taxon>
        <taxon>Halobacteriales</taxon>
        <taxon>Haloferacaceae</taxon>
        <taxon>Haloferax</taxon>
    </lineage>
</organism>
<keyword evidence="3" id="KW-1185">Reference proteome</keyword>